<reference evidence="2" key="1">
    <citation type="submission" date="2021-12" db="EMBL/GenBank/DDBJ databases">
        <authorList>
            <person name="King R."/>
        </authorList>
    </citation>
    <scope>NUCLEOTIDE SEQUENCE</scope>
</reference>
<keyword evidence="3" id="KW-1185">Reference proteome</keyword>
<organism evidence="2 3">
    <name type="scientific">Chilo suppressalis</name>
    <name type="common">Asiatic rice borer moth</name>
    <dbReference type="NCBI Taxonomy" id="168631"/>
    <lineage>
        <taxon>Eukaryota</taxon>
        <taxon>Metazoa</taxon>
        <taxon>Ecdysozoa</taxon>
        <taxon>Arthropoda</taxon>
        <taxon>Hexapoda</taxon>
        <taxon>Insecta</taxon>
        <taxon>Pterygota</taxon>
        <taxon>Neoptera</taxon>
        <taxon>Endopterygota</taxon>
        <taxon>Lepidoptera</taxon>
        <taxon>Glossata</taxon>
        <taxon>Ditrysia</taxon>
        <taxon>Pyraloidea</taxon>
        <taxon>Crambidae</taxon>
        <taxon>Crambinae</taxon>
        <taxon>Chilo</taxon>
    </lineage>
</organism>
<sequence>MLSEYGRPRDSDSESSGSPCAACAAELYRLPPGAAAAAHLADTLPAVESSAEDTSYSASAARVGRAARGGVERAERAERGRQPRGRRRRDHSRHSSAPTVRARNGSGCEVTHKFHVILSSRYGVALVLVVASNASVP</sequence>
<evidence type="ECO:0000313" key="2">
    <source>
        <dbReference type="EMBL" id="CAH0405111.1"/>
    </source>
</evidence>
<dbReference type="EMBL" id="OU963897">
    <property type="protein sequence ID" value="CAH0405111.1"/>
    <property type="molecule type" value="Genomic_DNA"/>
</dbReference>
<feature type="compositionally biased region" description="Basic and acidic residues" evidence="1">
    <location>
        <begin position="70"/>
        <end position="81"/>
    </location>
</feature>
<protein>
    <submittedName>
        <fullName evidence="2">Uncharacterized protein</fullName>
    </submittedName>
</protein>
<name>A0ABN8B6L8_CHISP</name>
<dbReference type="Proteomes" id="UP001153292">
    <property type="component" value="Chromosome 4"/>
</dbReference>
<proteinExistence type="predicted"/>
<evidence type="ECO:0000256" key="1">
    <source>
        <dbReference type="SAM" id="MobiDB-lite"/>
    </source>
</evidence>
<feature type="compositionally biased region" description="Basic residues" evidence="1">
    <location>
        <begin position="82"/>
        <end position="94"/>
    </location>
</feature>
<feature type="region of interest" description="Disordered" evidence="1">
    <location>
        <begin position="46"/>
        <end position="105"/>
    </location>
</feature>
<gene>
    <name evidence="2" type="ORF">CHILSU_LOCUS8462</name>
</gene>
<accession>A0ABN8B6L8</accession>
<evidence type="ECO:0000313" key="3">
    <source>
        <dbReference type="Proteomes" id="UP001153292"/>
    </source>
</evidence>
<feature type="compositionally biased region" description="Low complexity" evidence="1">
    <location>
        <begin position="57"/>
        <end position="69"/>
    </location>
</feature>